<feature type="compositionally biased region" description="Low complexity" evidence="1">
    <location>
        <begin position="172"/>
        <end position="239"/>
    </location>
</feature>
<dbReference type="GO" id="GO:0031012">
    <property type="term" value="C:extracellular matrix"/>
    <property type="evidence" value="ECO:0007669"/>
    <property type="project" value="TreeGrafter"/>
</dbReference>
<accession>A0A6J5RK31</accession>
<feature type="compositionally biased region" description="Low complexity" evidence="1">
    <location>
        <begin position="129"/>
        <end position="152"/>
    </location>
</feature>
<dbReference type="InterPro" id="IPR050149">
    <property type="entry name" value="Collagen_superfamily"/>
</dbReference>
<dbReference type="GO" id="GO:0005615">
    <property type="term" value="C:extracellular space"/>
    <property type="evidence" value="ECO:0007669"/>
    <property type="project" value="TreeGrafter"/>
</dbReference>
<reference evidence="2" key="1">
    <citation type="submission" date="2020-05" db="EMBL/GenBank/DDBJ databases">
        <authorList>
            <person name="Chiriac C."/>
            <person name="Salcher M."/>
            <person name="Ghai R."/>
            <person name="Kavagutti S V."/>
        </authorList>
    </citation>
    <scope>NUCLEOTIDE SEQUENCE</scope>
</reference>
<gene>
    <name evidence="2" type="ORF">UFOVP1264_12</name>
</gene>
<dbReference type="GO" id="GO:0030020">
    <property type="term" value="F:extracellular matrix structural constituent conferring tensile strength"/>
    <property type="evidence" value="ECO:0007669"/>
    <property type="project" value="TreeGrafter"/>
</dbReference>
<feature type="compositionally biased region" description="Low complexity" evidence="1">
    <location>
        <begin position="42"/>
        <end position="109"/>
    </location>
</feature>
<sequence>MTETVIEIQGNATEIVVNEDKTFVVEVSTDVHELVFDGHGIQGIQGPTGPIGVTGPLGPTGPTGADSTVSGPTGPQGSQGVQGPTGPTGLTGLTGTTGATGPLGPTGPSGANGANGPTGPTGASGTNGLDGATGPTGPTGNTGSVGPTGPTGANSTVAGPTGPAGSQGIQGATGPIGPTGSAGPTGPTGTNGNDGAIGPTGPTGAAGTNGTNGAVGATGPAGPTGPTGTSGTNGSTGPTGPTGAGVITGGTAGQLLAKIDSTNYNTEWIDNYTSQVKHLVKAGSSMVKGQAVYVSSADGTNMIVSLASNASESTSSKTMGLIAQDLANNGQGYVVTEGILAGLDTSTAGSAGDPVWLGASGDLIYGLVNKPVAPAHLVFIGVVTRKQSSNGEIFVKVQNGFEVSELHNVLISGVSNGQALVYDSATSLWKNGTISGGGASTSLSEFLLMGA</sequence>
<dbReference type="PANTHER" id="PTHR24023:SF1095">
    <property type="entry name" value="EGF-LIKE DOMAIN-CONTAINING PROTEIN"/>
    <property type="match status" value="1"/>
</dbReference>
<feature type="region of interest" description="Disordered" evidence="1">
    <location>
        <begin position="42"/>
        <end position="247"/>
    </location>
</feature>
<dbReference type="InterPro" id="IPR008160">
    <property type="entry name" value="Collagen"/>
</dbReference>
<keyword evidence="2" id="KW-0176">Collagen</keyword>
<dbReference type="Pfam" id="PF01391">
    <property type="entry name" value="Collagen"/>
    <property type="match status" value="1"/>
</dbReference>
<name>A0A6J5RK31_9CAUD</name>
<proteinExistence type="predicted"/>
<evidence type="ECO:0000313" key="2">
    <source>
        <dbReference type="EMBL" id="CAB4194557.1"/>
    </source>
</evidence>
<protein>
    <submittedName>
        <fullName evidence="2">Collagen triple helix repeat</fullName>
    </submittedName>
</protein>
<dbReference type="PANTHER" id="PTHR24023">
    <property type="entry name" value="COLLAGEN ALPHA"/>
    <property type="match status" value="1"/>
</dbReference>
<evidence type="ECO:0000256" key="1">
    <source>
        <dbReference type="SAM" id="MobiDB-lite"/>
    </source>
</evidence>
<organism evidence="2">
    <name type="scientific">uncultured Caudovirales phage</name>
    <dbReference type="NCBI Taxonomy" id="2100421"/>
    <lineage>
        <taxon>Viruses</taxon>
        <taxon>Duplodnaviria</taxon>
        <taxon>Heunggongvirae</taxon>
        <taxon>Uroviricota</taxon>
        <taxon>Caudoviricetes</taxon>
        <taxon>Peduoviridae</taxon>
        <taxon>Maltschvirus</taxon>
        <taxon>Maltschvirus maltsch</taxon>
    </lineage>
</organism>
<dbReference type="Gene3D" id="1.20.5.320">
    <property type="entry name" value="6-Phosphogluconate Dehydrogenase, domain 3"/>
    <property type="match status" value="1"/>
</dbReference>
<dbReference type="GO" id="GO:0030198">
    <property type="term" value="P:extracellular matrix organization"/>
    <property type="evidence" value="ECO:0007669"/>
    <property type="project" value="TreeGrafter"/>
</dbReference>
<dbReference type="EMBL" id="LR797213">
    <property type="protein sequence ID" value="CAB4194557.1"/>
    <property type="molecule type" value="Genomic_DNA"/>
</dbReference>